<keyword evidence="7" id="KW-0472">Membrane</keyword>
<comment type="similarity">
    <text evidence="1 7">Belongs to the CcmH/CycL/Ccl2/NrfF family.</text>
</comment>
<reference evidence="10" key="1">
    <citation type="journal article" date="2019" name="Int. J. Syst. Evol. Microbiol.">
        <title>The Global Catalogue of Microorganisms (GCM) 10K type strain sequencing project: providing services to taxonomists for standard genome sequencing and annotation.</title>
        <authorList>
            <consortium name="The Broad Institute Genomics Platform"/>
            <consortium name="The Broad Institute Genome Sequencing Center for Infectious Disease"/>
            <person name="Wu L."/>
            <person name="Ma J."/>
        </authorList>
    </citation>
    <scope>NUCLEOTIDE SEQUENCE [LARGE SCALE GENOMIC DNA]</scope>
    <source>
        <strain evidence="10">CGMCC 1.16275</strain>
    </source>
</reference>
<evidence type="ECO:0000313" key="9">
    <source>
        <dbReference type="EMBL" id="MFC7332365.1"/>
    </source>
</evidence>
<evidence type="ECO:0000256" key="5">
    <source>
        <dbReference type="ARBA" id="ARBA00022748"/>
    </source>
</evidence>
<keyword evidence="7" id="KW-1133">Transmembrane helix</keyword>
<evidence type="ECO:0000259" key="8">
    <source>
        <dbReference type="Pfam" id="PF03918"/>
    </source>
</evidence>
<dbReference type="InterPro" id="IPR005616">
    <property type="entry name" value="CcmH/CycL/Ccl2/NrfF_N"/>
</dbReference>
<keyword evidence="10" id="KW-1185">Reference proteome</keyword>
<comment type="function">
    <text evidence="7">Possible subunit of a heme lyase.</text>
</comment>
<dbReference type="InterPro" id="IPR051263">
    <property type="entry name" value="C-type_cytochrome_biogenesis"/>
</dbReference>
<evidence type="ECO:0000256" key="4">
    <source>
        <dbReference type="ARBA" id="ARBA00022729"/>
    </source>
</evidence>
<evidence type="ECO:0000256" key="7">
    <source>
        <dbReference type="RuleBase" id="RU364112"/>
    </source>
</evidence>
<dbReference type="RefSeq" id="WP_377356727.1">
    <property type="nucleotide sequence ID" value="NZ_JBHTCM010000005.1"/>
</dbReference>
<comment type="caution">
    <text evidence="9">The sequence shown here is derived from an EMBL/GenBank/DDBJ whole genome shotgun (WGS) entry which is preliminary data.</text>
</comment>
<evidence type="ECO:0000313" key="10">
    <source>
        <dbReference type="Proteomes" id="UP001596456"/>
    </source>
</evidence>
<protein>
    <recommendedName>
        <fullName evidence="7">Cytochrome c-type biogenesis protein</fullName>
    </recommendedName>
</protein>
<evidence type="ECO:0000256" key="1">
    <source>
        <dbReference type="ARBA" id="ARBA00010342"/>
    </source>
</evidence>
<keyword evidence="3 7" id="KW-0479">Metal-binding</keyword>
<keyword evidence="6 7" id="KW-0408">Iron</keyword>
<accession>A0ABW2KSJ6</accession>
<organism evidence="9 10">
    <name type="scientific">Rhodocista pekingensis</name>
    <dbReference type="NCBI Taxonomy" id="201185"/>
    <lineage>
        <taxon>Bacteria</taxon>
        <taxon>Pseudomonadati</taxon>
        <taxon>Pseudomonadota</taxon>
        <taxon>Alphaproteobacteria</taxon>
        <taxon>Rhodospirillales</taxon>
        <taxon>Azospirillaceae</taxon>
        <taxon>Rhodocista</taxon>
    </lineage>
</organism>
<name>A0ABW2KSJ6_9PROT</name>
<keyword evidence="4 7" id="KW-0732">Signal</keyword>
<dbReference type="Pfam" id="PF03918">
    <property type="entry name" value="CcmH"/>
    <property type="match status" value="1"/>
</dbReference>
<dbReference type="PANTHER" id="PTHR47870">
    <property type="entry name" value="CYTOCHROME C-TYPE BIOGENESIS PROTEIN CCMH"/>
    <property type="match status" value="1"/>
</dbReference>
<dbReference type="EMBL" id="JBHTCM010000005">
    <property type="protein sequence ID" value="MFC7332365.1"/>
    <property type="molecule type" value="Genomic_DNA"/>
</dbReference>
<dbReference type="InterPro" id="IPR038297">
    <property type="entry name" value="CcmH/CycL/NrfF/Ccl2_sf"/>
</dbReference>
<sequence length="163" mass="17624">MKKLAPLALSLALLAGPALAVMPDEKLKDPALEARAREISKELRCVVCQNQSIDDSNAPLARDLRILVRERLVAGDNDDQVLNYVHDRYGDFVLLRPPVQPYTWVLWFGPAVVLLLGGIGAARYLRGRSGDASPSTGLTPAEEARLAALLSEEDKAAPGRKGS</sequence>
<feature type="chain" id="PRO_5045004099" description="Cytochrome c-type biogenesis protein" evidence="7">
    <location>
        <begin position="21"/>
        <end position="163"/>
    </location>
</feature>
<dbReference type="CDD" id="cd16378">
    <property type="entry name" value="CcmH_N"/>
    <property type="match status" value="1"/>
</dbReference>
<proteinExistence type="inferred from homology"/>
<feature type="transmembrane region" description="Helical" evidence="7">
    <location>
        <begin position="104"/>
        <end position="125"/>
    </location>
</feature>
<feature type="domain" description="CcmH/CycL/Ccl2/NrfF N-terminal" evidence="8">
    <location>
        <begin position="10"/>
        <end position="150"/>
    </location>
</feature>
<evidence type="ECO:0000256" key="2">
    <source>
        <dbReference type="ARBA" id="ARBA00022617"/>
    </source>
</evidence>
<keyword evidence="5" id="KW-0201">Cytochrome c-type biogenesis</keyword>
<keyword evidence="2 7" id="KW-0349">Heme</keyword>
<feature type="signal peptide" evidence="7">
    <location>
        <begin position="1"/>
        <end position="20"/>
    </location>
</feature>
<dbReference type="Gene3D" id="1.10.8.640">
    <property type="entry name" value="Cytochrome C biogenesis protein"/>
    <property type="match status" value="1"/>
</dbReference>
<dbReference type="PANTHER" id="PTHR47870:SF1">
    <property type="entry name" value="CYTOCHROME C-TYPE BIOGENESIS PROTEIN CCMH"/>
    <property type="match status" value="1"/>
</dbReference>
<evidence type="ECO:0000256" key="3">
    <source>
        <dbReference type="ARBA" id="ARBA00022723"/>
    </source>
</evidence>
<dbReference type="Proteomes" id="UP001596456">
    <property type="component" value="Unassembled WGS sequence"/>
</dbReference>
<keyword evidence="7" id="KW-0812">Transmembrane</keyword>
<evidence type="ECO:0000256" key="6">
    <source>
        <dbReference type="ARBA" id="ARBA00023004"/>
    </source>
</evidence>
<gene>
    <name evidence="9" type="ORF">ACFQPS_04260</name>
</gene>